<reference evidence="15" key="1">
    <citation type="submission" date="2018-07" db="EMBL/GenBank/DDBJ databases">
        <title>Genome assembly of strain Ka43.</title>
        <authorList>
            <person name="Kukolya J."/>
            <person name="Nagy I."/>
            <person name="Horvath B."/>
            <person name="Toth A."/>
        </authorList>
    </citation>
    <scope>NUCLEOTIDE SEQUENCE</scope>
    <source>
        <strain evidence="15">KB43</strain>
    </source>
</reference>
<evidence type="ECO:0000259" key="13">
    <source>
        <dbReference type="Pfam" id="PF00593"/>
    </source>
</evidence>
<dbReference type="GO" id="GO:0015344">
    <property type="term" value="F:siderophore uptake transmembrane transporter activity"/>
    <property type="evidence" value="ECO:0007669"/>
    <property type="project" value="TreeGrafter"/>
</dbReference>
<feature type="short sequence motif" description="TonB C-terminal box" evidence="10">
    <location>
        <begin position="627"/>
        <end position="644"/>
    </location>
</feature>
<evidence type="ECO:0000256" key="5">
    <source>
        <dbReference type="ARBA" id="ARBA00022729"/>
    </source>
</evidence>
<evidence type="ECO:0000256" key="7">
    <source>
        <dbReference type="ARBA" id="ARBA00023136"/>
    </source>
</evidence>
<evidence type="ECO:0000313" key="16">
    <source>
        <dbReference type="Proteomes" id="UP000652567"/>
    </source>
</evidence>
<evidence type="ECO:0000259" key="14">
    <source>
        <dbReference type="Pfam" id="PF07715"/>
    </source>
</evidence>
<evidence type="ECO:0000256" key="4">
    <source>
        <dbReference type="ARBA" id="ARBA00022692"/>
    </source>
</evidence>
<keyword evidence="8 9" id="KW-0998">Cell outer membrane</keyword>
<dbReference type="Proteomes" id="UP000652567">
    <property type="component" value="Unassembled WGS sequence"/>
</dbReference>
<sequence length="644" mass="69859">MTLSLFTRAPLSAAVILLTGSLTAHAVEEVALDKVTVSGTRSETVQLPLATSITVIDAEQIRQSGATQVSEVLRLQAGIQLQDLDGSGGRNVTIGMRGFTANAANNTLVLVDGRRLNNASLAAPALNTIAIKDIERIEIVQGSAGVLYGDQAVGGVINVITKRATKGELNGSLQVLGGSDDLQSYTASVNQGFDNGLSYNLSAQKRKTDNYRDNNKADIENVFAGVRYDFTGGFIFADGQHVDDELGLPGNLSDAAVKEDRRQTRTPNDYADQKTETWRVGGGVDLGSEWQLLAEYADREDKSESSYSDSVSHQVLRSKNFTPRLVGTLGLNTGNAIVTLGYDRNDAEYSSASAWGGNDTEQKSDGIYGQLVLPFTTALTATLGARYSNVEDIDNLTGDNHKASLNAQEYGLNYQFTPAFRVFARYAEGFRFANADENAYTLFGVDYLQPQTSESAELGVAWDGDRISTSLTAYQMDVDNEIMYDAFNYANINLPASERQGVMVDATFVVTEQLSIRSNYTWTDAELSSGDLKGNAVPFVAENTANLGLVFKPLDSLTTSLDASYTGSRYRVGDDLNNAAKVKDVTLLNANIMWAVVENVELGLRVKNITDETYSDYQGVSAFSGNYQYPQPGRTWNASVSWYF</sequence>
<dbReference type="RefSeq" id="WP_193907867.1">
    <property type="nucleotide sequence ID" value="NZ_PRDL01000001.1"/>
</dbReference>
<evidence type="ECO:0000256" key="10">
    <source>
        <dbReference type="PROSITE-ProRule" id="PRU10144"/>
    </source>
</evidence>
<keyword evidence="2 9" id="KW-0813">Transport</keyword>
<gene>
    <name evidence="15" type="ORF">C4F51_05510</name>
</gene>
<keyword evidence="4 9" id="KW-0812">Transmembrane</keyword>
<dbReference type="PANTHER" id="PTHR30069:SF27">
    <property type="entry name" value="BLL4766 PROTEIN"/>
    <property type="match status" value="1"/>
</dbReference>
<dbReference type="Pfam" id="PF00593">
    <property type="entry name" value="TonB_dep_Rec_b-barrel"/>
    <property type="match status" value="1"/>
</dbReference>
<evidence type="ECO:0000256" key="11">
    <source>
        <dbReference type="RuleBase" id="RU003357"/>
    </source>
</evidence>
<evidence type="ECO:0000256" key="6">
    <source>
        <dbReference type="ARBA" id="ARBA00023077"/>
    </source>
</evidence>
<accession>A0A928V5T7</accession>
<dbReference type="GO" id="GO:0044718">
    <property type="term" value="P:siderophore transmembrane transport"/>
    <property type="evidence" value="ECO:0007669"/>
    <property type="project" value="TreeGrafter"/>
</dbReference>
<dbReference type="InterPro" id="IPR039426">
    <property type="entry name" value="TonB-dep_rcpt-like"/>
</dbReference>
<evidence type="ECO:0000256" key="12">
    <source>
        <dbReference type="SAM" id="SignalP"/>
    </source>
</evidence>
<comment type="similarity">
    <text evidence="9 11">Belongs to the TonB-dependent receptor family.</text>
</comment>
<comment type="subcellular location">
    <subcellularLocation>
        <location evidence="1 9">Cell outer membrane</location>
        <topology evidence="1 9">Multi-pass membrane protein</topology>
    </subcellularLocation>
</comment>
<evidence type="ECO:0000256" key="8">
    <source>
        <dbReference type="ARBA" id="ARBA00023237"/>
    </source>
</evidence>
<dbReference type="InterPro" id="IPR010917">
    <property type="entry name" value="TonB_rcpt_CS"/>
</dbReference>
<dbReference type="Gene3D" id="2.40.170.20">
    <property type="entry name" value="TonB-dependent receptor, beta-barrel domain"/>
    <property type="match status" value="1"/>
</dbReference>
<dbReference type="Pfam" id="PF07715">
    <property type="entry name" value="Plug"/>
    <property type="match status" value="1"/>
</dbReference>
<evidence type="ECO:0000256" key="3">
    <source>
        <dbReference type="ARBA" id="ARBA00022452"/>
    </source>
</evidence>
<dbReference type="InterPro" id="IPR012910">
    <property type="entry name" value="Plug_dom"/>
</dbReference>
<evidence type="ECO:0000256" key="9">
    <source>
        <dbReference type="PROSITE-ProRule" id="PRU01360"/>
    </source>
</evidence>
<keyword evidence="7 9" id="KW-0472">Membrane</keyword>
<dbReference type="InterPro" id="IPR037066">
    <property type="entry name" value="Plug_dom_sf"/>
</dbReference>
<proteinExistence type="inferred from homology"/>
<comment type="caution">
    <text evidence="15">The sequence shown here is derived from an EMBL/GenBank/DDBJ whole genome shotgun (WGS) entry which is preliminary data.</text>
</comment>
<feature type="domain" description="TonB-dependent receptor plug" evidence="14">
    <location>
        <begin position="50"/>
        <end position="156"/>
    </location>
</feature>
<evidence type="ECO:0000256" key="2">
    <source>
        <dbReference type="ARBA" id="ARBA00022448"/>
    </source>
</evidence>
<dbReference type="GO" id="GO:0009279">
    <property type="term" value="C:cell outer membrane"/>
    <property type="evidence" value="ECO:0007669"/>
    <property type="project" value="UniProtKB-SubCell"/>
</dbReference>
<keyword evidence="5 12" id="KW-0732">Signal</keyword>
<keyword evidence="6 11" id="KW-0798">TonB box</keyword>
<dbReference type="Gene3D" id="2.170.130.10">
    <property type="entry name" value="TonB-dependent receptor, plug domain"/>
    <property type="match status" value="1"/>
</dbReference>
<feature type="signal peptide" evidence="12">
    <location>
        <begin position="1"/>
        <end position="26"/>
    </location>
</feature>
<name>A0A928V5T7_9GAMM</name>
<dbReference type="PANTHER" id="PTHR30069">
    <property type="entry name" value="TONB-DEPENDENT OUTER MEMBRANE RECEPTOR"/>
    <property type="match status" value="1"/>
</dbReference>
<evidence type="ECO:0000313" key="15">
    <source>
        <dbReference type="EMBL" id="MBE8716644.1"/>
    </source>
</evidence>
<protein>
    <submittedName>
        <fullName evidence="15">TonB-dependent receptor</fullName>
    </submittedName>
</protein>
<feature type="domain" description="TonB-dependent receptor-like beta-barrel" evidence="13">
    <location>
        <begin position="205"/>
        <end position="609"/>
    </location>
</feature>
<dbReference type="PROSITE" id="PS01156">
    <property type="entry name" value="TONB_DEPENDENT_REC_2"/>
    <property type="match status" value="1"/>
</dbReference>
<keyword evidence="15" id="KW-0675">Receptor</keyword>
<feature type="chain" id="PRO_5037042802" evidence="12">
    <location>
        <begin position="27"/>
        <end position="644"/>
    </location>
</feature>
<dbReference type="SUPFAM" id="SSF56935">
    <property type="entry name" value="Porins"/>
    <property type="match status" value="1"/>
</dbReference>
<dbReference type="PROSITE" id="PS52016">
    <property type="entry name" value="TONB_DEPENDENT_REC_3"/>
    <property type="match status" value="1"/>
</dbReference>
<dbReference type="InterPro" id="IPR000531">
    <property type="entry name" value="Beta-barrel_TonB"/>
</dbReference>
<keyword evidence="16" id="KW-1185">Reference proteome</keyword>
<evidence type="ECO:0000256" key="1">
    <source>
        <dbReference type="ARBA" id="ARBA00004571"/>
    </source>
</evidence>
<organism evidence="15 16">
    <name type="scientific">Cellvibrio polysaccharolyticus</name>
    <dbReference type="NCBI Taxonomy" id="2082724"/>
    <lineage>
        <taxon>Bacteria</taxon>
        <taxon>Pseudomonadati</taxon>
        <taxon>Pseudomonadota</taxon>
        <taxon>Gammaproteobacteria</taxon>
        <taxon>Cellvibrionales</taxon>
        <taxon>Cellvibrionaceae</taxon>
        <taxon>Cellvibrio</taxon>
    </lineage>
</organism>
<dbReference type="InterPro" id="IPR036942">
    <property type="entry name" value="Beta-barrel_TonB_sf"/>
</dbReference>
<dbReference type="EMBL" id="PRDL01000001">
    <property type="protein sequence ID" value="MBE8716644.1"/>
    <property type="molecule type" value="Genomic_DNA"/>
</dbReference>
<keyword evidence="3 9" id="KW-1134">Transmembrane beta strand</keyword>
<dbReference type="CDD" id="cd01347">
    <property type="entry name" value="ligand_gated_channel"/>
    <property type="match status" value="1"/>
</dbReference>
<dbReference type="AlphaFoldDB" id="A0A928V5T7"/>